<dbReference type="Gene3D" id="2.60.40.3960">
    <property type="entry name" value="Velvet domain"/>
    <property type="match status" value="1"/>
</dbReference>
<evidence type="ECO:0000256" key="3">
    <source>
        <dbReference type="ARBA" id="ARBA00023015"/>
    </source>
</evidence>
<keyword evidence="4" id="KW-0804">Transcription</keyword>
<dbReference type="GO" id="GO:0030435">
    <property type="term" value="P:sporulation resulting in formation of a cellular spore"/>
    <property type="evidence" value="ECO:0007669"/>
    <property type="project" value="UniProtKB-KW"/>
</dbReference>
<comment type="caution">
    <text evidence="8">The sequence shown here is derived from an EMBL/GenBank/DDBJ whole genome shotgun (WGS) entry which is preliminary data.</text>
</comment>
<gene>
    <name evidence="8" type="ORF">BHE90_015970</name>
</gene>
<evidence type="ECO:0000313" key="9">
    <source>
        <dbReference type="Proteomes" id="UP000287124"/>
    </source>
</evidence>
<feature type="compositionally biased region" description="Polar residues" evidence="6">
    <location>
        <begin position="192"/>
        <end position="217"/>
    </location>
</feature>
<evidence type="ECO:0000259" key="7">
    <source>
        <dbReference type="PROSITE" id="PS51821"/>
    </source>
</evidence>
<evidence type="ECO:0000256" key="4">
    <source>
        <dbReference type="ARBA" id="ARBA00023163"/>
    </source>
</evidence>
<keyword evidence="9" id="KW-1185">Reference proteome</keyword>
<keyword evidence="2" id="KW-0749">Sporulation</keyword>
<evidence type="ECO:0000256" key="5">
    <source>
        <dbReference type="ARBA" id="ARBA00023242"/>
    </source>
</evidence>
<dbReference type="InterPro" id="IPR037525">
    <property type="entry name" value="Velvet_dom"/>
</dbReference>
<proteinExistence type="predicted"/>
<organism evidence="8 9">
    <name type="scientific">Fusarium euwallaceae</name>
    <dbReference type="NCBI Taxonomy" id="1147111"/>
    <lineage>
        <taxon>Eukaryota</taxon>
        <taxon>Fungi</taxon>
        <taxon>Dikarya</taxon>
        <taxon>Ascomycota</taxon>
        <taxon>Pezizomycotina</taxon>
        <taxon>Sordariomycetes</taxon>
        <taxon>Hypocreomycetidae</taxon>
        <taxon>Hypocreales</taxon>
        <taxon>Nectriaceae</taxon>
        <taxon>Fusarium</taxon>
        <taxon>Fusarium solani species complex</taxon>
    </lineage>
</organism>
<sequence>MLMGVESSMTVPLYSMPYSCYVDMHSSVASTIVFNEQAPLSDASRFDIMTYRNPTISGELGKGQARPHHDRQVTCAPHQPLSVPLTLPLLRGVPSHDTPINQQGYQVATQSLRSSPFGGSPWSDVLRGPHGSLSHAAGFSSFINNVVTPYPGQHALPTAGVHQVGTANPKEHLVSSVDLRPDAIRKSQRLNLLQTDENHDSSVNNNPGSKGQDTNPKYSLRVRQQPVAARSCGFGEKDRRMVDPPPIVQLHVEGLRLVEGVIGELLRYPQYVVSCSIYDESGSQDFSLMPDHQQQRRLMGSLVSAPFVGKDEFDKEGCFFCFPDLSCRTPGSFRLKFSLAKVDVVRAAEVKHFPVLAVVVSDVFTVYTAKDFPGMEASTRLIKCLKEQGCIIPIKKGNSGSKNKLKRKRGDCNLSDEEQEGEVPFVSKTRP</sequence>
<dbReference type="EMBL" id="MIKF01000547">
    <property type="protein sequence ID" value="RTE69646.1"/>
    <property type="molecule type" value="Genomic_DNA"/>
</dbReference>
<evidence type="ECO:0000256" key="6">
    <source>
        <dbReference type="SAM" id="MobiDB-lite"/>
    </source>
</evidence>
<comment type="subcellular location">
    <subcellularLocation>
        <location evidence="1">Nucleus</location>
    </subcellularLocation>
</comment>
<dbReference type="PANTHER" id="PTHR33572:SF17">
    <property type="entry name" value="SEXUAL DEVELOPMENT REGULATOR VELC"/>
    <property type="match status" value="1"/>
</dbReference>
<keyword evidence="5" id="KW-0539">Nucleus</keyword>
<reference evidence="8 9" key="1">
    <citation type="submission" date="2017-06" db="EMBL/GenBank/DDBJ databases">
        <title>Comparative genomic analysis of Ambrosia Fusariam Clade fungi.</title>
        <authorList>
            <person name="Stajich J.E."/>
            <person name="Carrillo J."/>
            <person name="Kijimoto T."/>
            <person name="Eskalen A."/>
            <person name="O'Donnell K."/>
            <person name="Kasson M."/>
        </authorList>
    </citation>
    <scope>NUCLEOTIDE SEQUENCE [LARGE SCALE GENOMIC DNA]</scope>
    <source>
        <strain evidence="8 9">UCR1854</strain>
    </source>
</reference>
<evidence type="ECO:0000313" key="8">
    <source>
        <dbReference type="EMBL" id="RTE69646.1"/>
    </source>
</evidence>
<evidence type="ECO:0000256" key="2">
    <source>
        <dbReference type="ARBA" id="ARBA00022969"/>
    </source>
</evidence>
<dbReference type="Proteomes" id="UP000287124">
    <property type="component" value="Unassembled WGS sequence"/>
</dbReference>
<dbReference type="Pfam" id="PF11754">
    <property type="entry name" value="Velvet"/>
    <property type="match status" value="2"/>
</dbReference>
<evidence type="ECO:0000256" key="1">
    <source>
        <dbReference type="ARBA" id="ARBA00004123"/>
    </source>
</evidence>
<name>A0A430L1S8_9HYPO</name>
<accession>A0A430L1S8</accession>
<protein>
    <recommendedName>
        <fullName evidence="7">Velvet domain-containing protein</fullName>
    </recommendedName>
</protein>
<dbReference type="PROSITE" id="PS51821">
    <property type="entry name" value="VELVET"/>
    <property type="match status" value="1"/>
</dbReference>
<feature type="domain" description="Velvet" evidence="7">
    <location>
        <begin position="213"/>
        <end position="395"/>
    </location>
</feature>
<dbReference type="InterPro" id="IPR021740">
    <property type="entry name" value="Velvet"/>
</dbReference>
<feature type="region of interest" description="Disordered" evidence="6">
    <location>
        <begin position="192"/>
        <end position="218"/>
    </location>
</feature>
<dbReference type="PANTHER" id="PTHR33572">
    <property type="entry name" value="SPORE DEVELOPMENT REGULATOR VOSA"/>
    <property type="match status" value="1"/>
</dbReference>
<keyword evidence="3" id="KW-0805">Transcription regulation</keyword>
<feature type="region of interest" description="Disordered" evidence="6">
    <location>
        <begin position="398"/>
        <end position="431"/>
    </location>
</feature>
<dbReference type="AlphaFoldDB" id="A0A430L1S8"/>
<dbReference type="GO" id="GO:0005634">
    <property type="term" value="C:nucleus"/>
    <property type="evidence" value="ECO:0007669"/>
    <property type="project" value="UniProtKB-SubCell"/>
</dbReference>
<dbReference type="InterPro" id="IPR038491">
    <property type="entry name" value="Velvet_dom_sf"/>
</dbReference>